<evidence type="ECO:0000256" key="2">
    <source>
        <dbReference type="SAM" id="Phobius"/>
    </source>
</evidence>
<dbReference type="RefSeq" id="WP_013154212.1">
    <property type="nucleotide sequence ID" value="NC_014210.1"/>
</dbReference>
<name>D7B2E8_NOCDD</name>
<feature type="compositionally biased region" description="Basic and acidic residues" evidence="1">
    <location>
        <begin position="188"/>
        <end position="198"/>
    </location>
</feature>
<protein>
    <recommendedName>
        <fullName evidence="5">DUF2567 domain-containing protein</fullName>
    </recommendedName>
</protein>
<dbReference type="GeneID" id="91485751"/>
<dbReference type="HOGENOM" id="CLU_1353492_0_0_11"/>
<reference evidence="3 4" key="1">
    <citation type="journal article" date="2010" name="Stand. Genomic Sci.">
        <title>Complete genome sequence of Nocardiopsis dassonvillei type strain (IMRU 509).</title>
        <authorList>
            <person name="Sun H."/>
            <person name="Lapidus A."/>
            <person name="Nolan M."/>
            <person name="Lucas S."/>
            <person name="Del Rio T.G."/>
            <person name="Tice H."/>
            <person name="Cheng J.F."/>
            <person name="Tapia R."/>
            <person name="Han C."/>
            <person name="Goodwin L."/>
            <person name="Pitluck S."/>
            <person name="Pagani I."/>
            <person name="Ivanova N."/>
            <person name="Mavromatis K."/>
            <person name="Mikhailova N."/>
            <person name="Pati A."/>
            <person name="Chen A."/>
            <person name="Palaniappan K."/>
            <person name="Land M."/>
            <person name="Hauser L."/>
            <person name="Chang Y.J."/>
            <person name="Jeffries C.D."/>
            <person name="Djao O.D."/>
            <person name="Rohde M."/>
            <person name="Sikorski J."/>
            <person name="Goker M."/>
            <person name="Woyke T."/>
            <person name="Bristow J."/>
            <person name="Eisen J.A."/>
            <person name="Markowitz V."/>
            <person name="Hugenholtz P."/>
            <person name="Kyrpides N.C."/>
            <person name="Klenk H.P."/>
        </authorList>
    </citation>
    <scope>NUCLEOTIDE SEQUENCE [LARGE SCALE GENOMIC DNA]</scope>
    <source>
        <strain evidence="4">ATCC 23218 / DSM 43111 / CIP 107115 / JCM 7437 / KCTC 9190 / NBRC 14626 / NCTC 10488 / NRRL B-5397 / IMRU 509</strain>
    </source>
</reference>
<keyword evidence="2" id="KW-0812">Transmembrane</keyword>
<dbReference type="KEGG" id="nda:Ndas_3197"/>
<evidence type="ECO:0000313" key="4">
    <source>
        <dbReference type="Proteomes" id="UP000002219"/>
    </source>
</evidence>
<gene>
    <name evidence="3" type="ordered locus">Ndas_3197</name>
</gene>
<dbReference type="OrthoDB" id="3431348at2"/>
<keyword evidence="4" id="KW-1185">Reference proteome</keyword>
<dbReference type="AlphaFoldDB" id="D7B2E8"/>
<proteinExistence type="predicted"/>
<feature type="transmembrane region" description="Helical" evidence="2">
    <location>
        <begin position="16"/>
        <end position="38"/>
    </location>
</feature>
<feature type="region of interest" description="Disordered" evidence="1">
    <location>
        <begin position="188"/>
        <end position="237"/>
    </location>
</feature>
<dbReference type="STRING" id="446468.Ndas_3197"/>
<keyword evidence="2" id="KW-1133">Transmembrane helix</keyword>
<evidence type="ECO:0000313" key="3">
    <source>
        <dbReference type="EMBL" id="ADH68605.1"/>
    </source>
</evidence>
<accession>D7B2E8</accession>
<dbReference type="Proteomes" id="UP000002219">
    <property type="component" value="Chromosome 1"/>
</dbReference>
<dbReference type="EMBL" id="CP002040">
    <property type="protein sequence ID" value="ADH68605.1"/>
    <property type="molecule type" value="Genomic_DNA"/>
</dbReference>
<evidence type="ECO:0000256" key="1">
    <source>
        <dbReference type="SAM" id="MobiDB-lite"/>
    </source>
</evidence>
<feature type="transmembrane region" description="Helical" evidence="2">
    <location>
        <begin position="99"/>
        <end position="119"/>
    </location>
</feature>
<feature type="transmembrane region" description="Helical" evidence="2">
    <location>
        <begin position="150"/>
        <end position="168"/>
    </location>
</feature>
<feature type="compositionally biased region" description="Basic and acidic residues" evidence="1">
    <location>
        <begin position="222"/>
        <end position="237"/>
    </location>
</feature>
<organism evidence="3 4">
    <name type="scientific">Nocardiopsis dassonvillei (strain ATCC 23218 / DSM 43111 / CIP 107115 / JCM 7437 / KCTC 9190 / NBRC 14626 / NCTC 10488 / NRRL B-5397 / IMRU 509)</name>
    <name type="common">Actinomadura dassonvillei</name>
    <dbReference type="NCBI Taxonomy" id="446468"/>
    <lineage>
        <taxon>Bacteria</taxon>
        <taxon>Bacillati</taxon>
        <taxon>Actinomycetota</taxon>
        <taxon>Actinomycetes</taxon>
        <taxon>Streptosporangiales</taxon>
        <taxon>Nocardiopsidaceae</taxon>
        <taxon>Nocardiopsis</taxon>
    </lineage>
</organism>
<feature type="compositionally biased region" description="Pro residues" evidence="1">
    <location>
        <begin position="202"/>
        <end position="220"/>
    </location>
</feature>
<feature type="transmembrane region" description="Helical" evidence="2">
    <location>
        <begin position="68"/>
        <end position="87"/>
    </location>
</feature>
<sequence>MADRNRGERSAPTRRLVVGACVLGVLLLLGAVLGPLWWGLAPRAEGTALGGGEVFTGTTEDVFAGEGWFALITALTGLVAGYTAYMAQFPLSRRRFQDLRMVCLVAGFLGSLGGAVLTWRIGVALDGPAHAAVEAAEPGATVQTGLQLDATAFLLIWPLVFVLQYGLLDAISFVRRDLPGVPRQVFARRDPEAEEHAEPAAPVGPGPDPGPAVRPAPGEPVPAEHDQAGPEDPRGRP</sequence>
<evidence type="ECO:0008006" key="5">
    <source>
        <dbReference type="Google" id="ProtNLM"/>
    </source>
</evidence>
<keyword evidence="2" id="KW-0472">Membrane</keyword>